<accession>A0A8K1YQN2</accession>
<dbReference type="InterPro" id="IPR043128">
    <property type="entry name" value="Rev_trsase/Diguanyl_cyclase"/>
</dbReference>
<evidence type="ECO:0000259" key="18">
    <source>
        <dbReference type="PROSITE" id="PS51874"/>
    </source>
</evidence>
<feature type="domain" description="SF3 helicase" evidence="17">
    <location>
        <begin position="1318"/>
        <end position="1491"/>
    </location>
</feature>
<evidence type="ECO:0000256" key="15">
    <source>
        <dbReference type="SAM" id="MobiDB-lite"/>
    </source>
</evidence>
<feature type="region of interest" description="Disordered" evidence="15">
    <location>
        <begin position="1"/>
        <end position="23"/>
    </location>
</feature>
<evidence type="ECO:0000259" key="16">
    <source>
        <dbReference type="PROSITE" id="PS50507"/>
    </source>
</evidence>
<dbReference type="InterPro" id="IPR007094">
    <property type="entry name" value="RNA-dir_pol_PSvirus"/>
</dbReference>
<dbReference type="GO" id="GO:0003968">
    <property type="term" value="F:RNA-directed RNA polymerase activity"/>
    <property type="evidence" value="ECO:0007669"/>
    <property type="project" value="UniProtKB-KW"/>
</dbReference>
<feature type="compositionally biased region" description="Low complexity" evidence="15">
    <location>
        <begin position="1"/>
        <end position="16"/>
    </location>
</feature>
<dbReference type="SUPFAM" id="SSF88633">
    <property type="entry name" value="Positive stranded ssRNA viruses"/>
    <property type="match status" value="3"/>
</dbReference>
<feature type="compositionally biased region" description="Polar residues" evidence="15">
    <location>
        <begin position="722"/>
        <end position="755"/>
    </location>
</feature>
<dbReference type="InterPro" id="IPR043502">
    <property type="entry name" value="DNA/RNA_pol_sf"/>
</dbReference>
<evidence type="ECO:0000256" key="4">
    <source>
        <dbReference type="ARBA" id="ARBA00022561"/>
    </source>
</evidence>
<dbReference type="InterPro" id="IPR029053">
    <property type="entry name" value="Viral_coat"/>
</dbReference>
<dbReference type="CDD" id="cd23169">
    <property type="entry name" value="ps-ssRNAv-Picornavirales"/>
    <property type="match status" value="1"/>
</dbReference>
<dbReference type="InterPro" id="IPR009003">
    <property type="entry name" value="Peptidase_S1_PA"/>
</dbReference>
<dbReference type="InterPro" id="IPR014759">
    <property type="entry name" value="Helicase_SF3_ssRNA_vir"/>
</dbReference>
<evidence type="ECO:0000256" key="3">
    <source>
        <dbReference type="ARBA" id="ARBA00022484"/>
    </source>
</evidence>
<evidence type="ECO:0000256" key="9">
    <source>
        <dbReference type="ARBA" id="ARBA00022801"/>
    </source>
</evidence>
<evidence type="ECO:0000259" key="17">
    <source>
        <dbReference type="PROSITE" id="PS51218"/>
    </source>
</evidence>
<evidence type="ECO:0000256" key="8">
    <source>
        <dbReference type="ARBA" id="ARBA00022741"/>
    </source>
</evidence>
<dbReference type="InterPro" id="IPR000605">
    <property type="entry name" value="Helicase_SF3_ssDNA/RNA_vir"/>
</dbReference>
<organism evidence="19">
    <name type="scientific">Xiangshan picorna-like virus 1</name>
    <dbReference type="NCBI Taxonomy" id="2886217"/>
    <lineage>
        <taxon>Viruses</taxon>
        <taxon>Riboviria</taxon>
        <taxon>Orthornavirae</taxon>
        <taxon>Pisuviricota</taxon>
        <taxon>Pisoniviricetes</taxon>
        <taxon>Picornavirales</taxon>
    </lineage>
</organism>
<dbReference type="GO" id="GO:0006508">
    <property type="term" value="P:proteolysis"/>
    <property type="evidence" value="ECO:0007669"/>
    <property type="project" value="UniProtKB-KW"/>
</dbReference>
<proteinExistence type="predicted"/>
<dbReference type="InterPro" id="IPR014872">
    <property type="entry name" value="Dicistrovirus_capsid-polyPr_C"/>
</dbReference>
<evidence type="ECO:0000256" key="10">
    <source>
        <dbReference type="ARBA" id="ARBA00022806"/>
    </source>
</evidence>
<keyword evidence="4" id="KW-0167">Capsid protein</keyword>
<dbReference type="Gene3D" id="2.60.120.20">
    <property type="match status" value="3"/>
</dbReference>
<dbReference type="SUPFAM" id="SSF56672">
    <property type="entry name" value="DNA/RNA polymerases"/>
    <property type="match status" value="1"/>
</dbReference>
<dbReference type="Pfam" id="PF08762">
    <property type="entry name" value="CRPV_capsid"/>
    <property type="match status" value="1"/>
</dbReference>
<dbReference type="GO" id="GO:0019028">
    <property type="term" value="C:viral capsid"/>
    <property type="evidence" value="ECO:0007669"/>
    <property type="project" value="UniProtKB-KW"/>
</dbReference>
<dbReference type="EMBL" id="OK491492">
    <property type="protein sequence ID" value="UDL13967.1"/>
    <property type="molecule type" value="Genomic_RNA"/>
</dbReference>
<evidence type="ECO:0000256" key="6">
    <source>
        <dbReference type="ARBA" id="ARBA00022679"/>
    </source>
</evidence>
<evidence type="ECO:0000256" key="12">
    <source>
        <dbReference type="ARBA" id="ARBA00022840"/>
    </source>
</evidence>
<dbReference type="CDD" id="cd00205">
    <property type="entry name" value="rhv_like"/>
    <property type="match status" value="2"/>
</dbReference>
<dbReference type="InterPro" id="IPR033703">
    <property type="entry name" value="Rhv-like"/>
</dbReference>
<keyword evidence="5" id="KW-0645">Protease</keyword>
<keyword evidence="7" id="KW-0548">Nucleotidyltransferase</keyword>
<keyword evidence="14" id="KW-0693">Viral RNA replication</keyword>
<dbReference type="PROSITE" id="PS51874">
    <property type="entry name" value="PCV_3C_PRO"/>
    <property type="match status" value="1"/>
</dbReference>
<dbReference type="GO" id="GO:0003724">
    <property type="term" value="F:RNA helicase activity"/>
    <property type="evidence" value="ECO:0007669"/>
    <property type="project" value="InterPro"/>
</dbReference>
<keyword evidence="3" id="KW-0696">RNA-directed RNA polymerase</keyword>
<keyword evidence="10" id="KW-0347">Helicase</keyword>
<evidence type="ECO:0000313" key="19">
    <source>
        <dbReference type="EMBL" id="UDL13967.1"/>
    </source>
</evidence>
<evidence type="ECO:0000256" key="5">
    <source>
        <dbReference type="ARBA" id="ARBA00022670"/>
    </source>
</evidence>
<evidence type="ECO:0000256" key="2">
    <source>
        <dbReference type="ARBA" id="ARBA00020107"/>
    </source>
</evidence>
<dbReference type="GO" id="GO:0005524">
    <property type="term" value="F:ATP binding"/>
    <property type="evidence" value="ECO:0007669"/>
    <property type="project" value="UniProtKB-KW"/>
</dbReference>
<keyword evidence="6" id="KW-0808">Transferase</keyword>
<keyword evidence="9" id="KW-0378">Hydrolase</keyword>
<dbReference type="PROSITE" id="PS51218">
    <property type="entry name" value="SF3_HELICASE_2"/>
    <property type="match status" value="1"/>
</dbReference>
<reference evidence="19" key="1">
    <citation type="submission" date="2021-09" db="EMBL/GenBank/DDBJ databases">
        <authorList>
            <person name="Li N.N."/>
        </authorList>
    </citation>
    <scope>NUCLEOTIDE SEQUENCE</scope>
    <source>
        <strain evidence="19">Novel_16</strain>
    </source>
</reference>
<evidence type="ECO:0000256" key="11">
    <source>
        <dbReference type="ARBA" id="ARBA00022807"/>
    </source>
</evidence>
<keyword evidence="8" id="KW-0547">Nucleotide-binding</keyword>
<evidence type="ECO:0000256" key="1">
    <source>
        <dbReference type="ARBA" id="ARBA00004328"/>
    </source>
</evidence>
<dbReference type="GO" id="GO:0003723">
    <property type="term" value="F:RNA binding"/>
    <property type="evidence" value="ECO:0007669"/>
    <property type="project" value="InterPro"/>
</dbReference>
<dbReference type="Pfam" id="PF00680">
    <property type="entry name" value="RdRP_1"/>
    <property type="match status" value="1"/>
</dbReference>
<dbReference type="SUPFAM" id="SSF50494">
    <property type="entry name" value="Trypsin-like serine proteases"/>
    <property type="match status" value="1"/>
</dbReference>
<evidence type="ECO:0000256" key="7">
    <source>
        <dbReference type="ARBA" id="ARBA00022695"/>
    </source>
</evidence>
<dbReference type="GO" id="GO:0039694">
    <property type="term" value="P:viral RNA genome replication"/>
    <property type="evidence" value="ECO:0007669"/>
    <property type="project" value="InterPro"/>
</dbReference>
<feature type="region of interest" description="Disordered" evidence="15">
    <location>
        <begin position="722"/>
        <end position="770"/>
    </location>
</feature>
<dbReference type="GO" id="GO:0033644">
    <property type="term" value="C:host cell membrane"/>
    <property type="evidence" value="ECO:0007669"/>
    <property type="project" value="UniProtKB-SubCell"/>
</dbReference>
<name>A0A8K1YQN2_9VIRU</name>
<feature type="domain" description="RdRp catalytic" evidence="16">
    <location>
        <begin position="2570"/>
        <end position="2700"/>
    </location>
</feature>
<dbReference type="GO" id="GO:0004197">
    <property type="term" value="F:cysteine-type endopeptidase activity"/>
    <property type="evidence" value="ECO:0007669"/>
    <property type="project" value="InterPro"/>
</dbReference>
<keyword evidence="11" id="KW-0788">Thiol protease</keyword>
<dbReference type="InterPro" id="IPR044067">
    <property type="entry name" value="PCV_3C_PRO"/>
</dbReference>
<keyword evidence="13" id="KW-0946">Virion</keyword>
<dbReference type="Gene3D" id="3.30.70.270">
    <property type="match status" value="1"/>
</dbReference>
<dbReference type="GO" id="GO:0006351">
    <property type="term" value="P:DNA-templated transcription"/>
    <property type="evidence" value="ECO:0007669"/>
    <property type="project" value="InterPro"/>
</dbReference>
<dbReference type="InterPro" id="IPR001205">
    <property type="entry name" value="RNA-dir_pol_C"/>
</dbReference>
<protein>
    <recommendedName>
        <fullName evidence="2">Genome polyprotein</fullName>
    </recommendedName>
</protein>
<evidence type="ECO:0000256" key="13">
    <source>
        <dbReference type="ARBA" id="ARBA00022844"/>
    </source>
</evidence>
<evidence type="ECO:0000256" key="14">
    <source>
        <dbReference type="ARBA" id="ARBA00022953"/>
    </source>
</evidence>
<dbReference type="PROSITE" id="PS50507">
    <property type="entry name" value="RDRP_SSRNA_POS"/>
    <property type="match status" value="1"/>
</dbReference>
<feature type="domain" description="Peptidase C3" evidence="18">
    <location>
        <begin position="2068"/>
        <end position="2282"/>
    </location>
</feature>
<sequence>MNNNSSNNNELHNNGSRGDGRDRYIVDDSTFTSGLRQICNEQPSKLEARNTIMVSQNKIISRLLAARREIFDNVTNYTDLYNSWSNASFAHKIVYRKERTRTPDGVSYWDVHASIEWKCSEGVLKITKSCCDTCLKVANNEVCKNIMQQFVSVLPVVQMDSGPSKESIQGDATQESVQNSNTIITRDQGETVSTDVSLSEEFITKCATSEEVYYLDKLVGRWMPLQIIKVTTTNQSSDCIKTWYLPEDLLKYGNDIGAGSVAPNVLPFETFVYGQYDIKMRFVVNANKFQCGKVLVSALFDSYQIDTMYNTMQSALMRPHVMLDLSSNNEAELEIPFKYRRTFIRNSATSSSRAIRPLKYATVFVHVLSPLNIGPDQPNKVDIRAFYMFSRAQFAGMSYRVPLVQMDTLLQAGIQATAPAIKKLVVGVEKTLDQLGKSHNQDKPTDIKCMTIIPRPRMHFGNGKGISDAIPLRNSVTALTSFQHVKASPNDPVSTLDIAKIWGLRSAFKWSTSQTDGVTLFEMVVDPALRSYKEDYLGQVTPLEFVCGMYNFWSGPIDMRFDFVSNSFHTGAVIISAEFNRESSTATQSFSTYTKTFHLGEQKSVDFRIPYIYDTVWRRNTGLPYIPLVDDNTTSDEIRRTAIGLRPEVKTKVKVRIINELVPIQSAPQVIEVLVYWRASKNFFVHGLCQSNFFPSAGIGLIDNFPCDYYEIQQPRTNQVFRTTQSESVSQQKYGSTSRSVPNTRRAQQPHTQMDNGEKEDEDETHNFKTGYSSAGIQNYDIQTDILDIVRRPVLLLNRAKVVKSQFTGYFIALQPPTYSFSYLANMPFGDFNKLISRTPQCQLLSAFRYWRGSMRYTIVLHNVLNTPVYVTHVPHSGARIFGNYQLSKNADDAQAQIYASGLTTDMIISRVNPTATYEVPFDTENNWVLTFDENNGRHFSWRDKGDTNTGHLVVTSMQDVTMDVWWSAGDDFQLSNFIGTPQMKSNMWAYQASDDVPYTQMDSDFMNNNVATSVSALKNTVKQMFSPNKLMTTGVCMIPGVGQAYAMSTGLHMISDVKENVEAKIDSLVTTFGTTLDNLQGMIKNSIEKVMSGFTCGVNMVSLCTDALLDILIAWMDKSWKALGMGIVRLVVKVSGFGIMSKVIHYATQIGDLISQALLPPVATVQAPSREVTMTGVLAGLTGTVLGVTIDPRRCRPISLSCLERLTSASGVSYLVGILRFVESVFYTIKDFVLSSLGYVSPEAEAVKMLARGSPVIDKFVTDAQLITSEANASLVHNANFRVKFWKTVMQATQIQKLLLSVPENIASPHLMKLCTEVIRVGNEKFVDISAAPVRYEPFVICIEGAPGVGKSDMVEKLVSVMMEKVNLNRPHSGATYYRTPGNKFWSGYKDQLVVVYDDWMNVVENERMVQQISELYQLKSTSIFIPEMAHLEEKKIRGNPLCVILLCNNAFPDFAMNSIVHTPEAVYRRRDVLLHARRKEEYENVNLREMSIHDQENIAQMEFTQYTNPTDKESKLSVYRDFSTVADWVARKFEVWNAQETIKVKRRMSNLQSGMQRAEVAEVRLEDPFQLYYSTQYELSALVPPSPSGVLPSELLALEVNALIARIDQHQRAEPANPVVPSEPDNIFIGAQMDNGETMTAIGNGLLWSRTVMSQALHYTRTAINTMYHKLMQFVSNSHYQCCVCQEIKRIHYVCSSSERVVVGQSPREGVHYVCGECVSMATTAGAPISTCPMCRSPDLSIYIDSEEHSYLSTAISLIGSGVYTVDSVLGAIQRSYATTQYQAVRIILEYISICKALYDRNYPLATSRLTSFTVDSLASAFLPGVQVDEEPFGEVEAPVVEDVQPGIDSVLRLEFRDDLIDNARDFITENHQTTPCLHAFFGQYIESVRYNDGNFCVPLTGGSIMLTEEPCKRLDCHWRLSNKMEDDYRELFRLRYNHYYQHVIGYYNLPDQDYHLKRIPKFFRPSWMDPRGNVASELTTITSKPWWAHLGEMFTAHKTLILALGGTITAISGLLVFYKLFDTQDPAEPQSGREYDAGYTRQIRQRTRQLQRNKTTRPHFQSGEDPTLGDVCQKYIAKNAVQIIVMDKEKKKHILLATGIFNSYALLPRHYVKALKKWHAQGCEFMICKAMLTHEMSSYTFDEDDFTISPTTDLALWKVPKSFGFFKDIRKFFATDDDLLHPITTYGTLIVPPNSRCDALRVINVDIKGIQNTEVVQDSDGEKFTAWDVIAYNYSQPGACGSLLLLEKTTRPIVAMHFAGIGTGSTGEGYGVILTTEAFGEILDLKVTAQFDDFEYDDLEDAKIIFPADINVSYIGALPKELTPYAPKKTKLRPSQIHKVAGLKPFTEPTVLDKSDSRWEHDDTPLISGCKKHGRLTRDFSSSLIKRCKETLWDGWLSRMKPCVIGPKKLTPEEACVGLGIEYYDPIDLNTSAGWPYVCTRKKQKQDYVTFERDATLKPIDAVIDQEVLTRLKENENKRTQGIAVNTLYVDSLKDEKRKPEKVRAEGGTRVFCNPPLENVIAMRQNFLHFTAAFMKDRFNQQHAIGINAHGTEWTQLARRLINISFENIVTLDYSNFGPGFNACIAEAAKDLIKQWTLANVDNVDEVELDCLLAECINSVHACNNTVYQQKCGSPSGATITTPINSLVNLLYILVAWASLIDPEGDYLWEEYKKHVCLFVYGDDLIMAVSDKYIEKFNAKTITEFFSKYGITATDASKSSEIIPYTPLTQATFLKRGFRKHDDHEHIWQSFLDWKSINDCTQWIWESADHKSATRENCEAALEYAHGWGKEKFAKFKREVNIALQQVGIDPLLITWEEIDKKFYPDLVIY</sequence>
<comment type="subcellular location">
    <subcellularLocation>
        <location evidence="1">Virion</location>
    </subcellularLocation>
</comment>
<keyword evidence="12" id="KW-0067">ATP-binding</keyword>
<dbReference type="Pfam" id="PF00910">
    <property type="entry name" value="RNA_helicase"/>
    <property type="match status" value="1"/>
</dbReference>